<organism evidence="1 2">
    <name type="scientific">Flagellimonas yonaguniensis</name>
    <dbReference type="NCBI Taxonomy" id="3031325"/>
    <lineage>
        <taxon>Bacteria</taxon>
        <taxon>Pseudomonadati</taxon>
        <taxon>Bacteroidota</taxon>
        <taxon>Flavobacteriia</taxon>
        <taxon>Flavobacteriales</taxon>
        <taxon>Flavobacteriaceae</taxon>
        <taxon>Flagellimonas</taxon>
    </lineage>
</organism>
<dbReference type="RefSeq" id="WP_275616937.1">
    <property type="nucleotide sequence ID" value="NZ_JARFVB010000014.1"/>
</dbReference>
<evidence type="ECO:0000313" key="1">
    <source>
        <dbReference type="EMBL" id="MDF0717792.1"/>
    </source>
</evidence>
<reference evidence="1 2" key="1">
    <citation type="submission" date="2023-03" db="EMBL/GenBank/DDBJ databases">
        <title>Muricauda XX sp. nov. and Muricauda XXX sp. nov., two novel species isolated from Okinawa Trough.</title>
        <authorList>
            <person name="Cao W."/>
            <person name="Deng X."/>
        </authorList>
    </citation>
    <scope>NUCLEOTIDE SEQUENCE [LARGE SCALE GENOMIC DNA]</scope>
    <source>
        <strain evidence="1 2">334s03</strain>
    </source>
</reference>
<proteinExistence type="predicted"/>
<name>A0ABT5Y435_9FLAO</name>
<comment type="caution">
    <text evidence="1">The sequence shown here is derived from an EMBL/GenBank/DDBJ whole genome shotgun (WGS) entry which is preliminary data.</text>
</comment>
<protein>
    <submittedName>
        <fullName evidence="1">Response regulator</fullName>
    </submittedName>
</protein>
<accession>A0ABT5Y435</accession>
<keyword evidence="2" id="KW-1185">Reference proteome</keyword>
<dbReference type="EMBL" id="JARFVB010000014">
    <property type="protein sequence ID" value="MDF0717792.1"/>
    <property type="molecule type" value="Genomic_DNA"/>
</dbReference>
<evidence type="ECO:0000313" key="2">
    <source>
        <dbReference type="Proteomes" id="UP001221366"/>
    </source>
</evidence>
<gene>
    <name evidence="1" type="ORF">PY092_16635</name>
</gene>
<dbReference type="Proteomes" id="UP001221366">
    <property type="component" value="Unassembled WGS sequence"/>
</dbReference>
<sequence>MRKPINFVWFDDSPEREATAKSLAKAIKAEYRFVNVKDGDLDNIINKYLSESVEPDLIIMDHFLDNTSSKTFRKGSTAATFIHEVFTECPIISVTAVDIKKDVDTRQKSAYEDMYPDNEISAHYKTIESIALGFRKLKRKRPESIDDIVKYFDCPEEDIERFCKILPIEIKEKENLKDKSLLIEMNRWFRHTLIERPGFLYDRIWAATYLGLTPKGFDTVSEQFKNAQYKGVFADESNNRWWKSKLTELVVKKTGEIGLPWEIGRKLVNDKKYYSKCYVSDEQYPETVAAEDETEGAQWHPMKLKYTEPHPSYEDLLFFENLRIIK</sequence>